<dbReference type="Proteomes" id="UP000319557">
    <property type="component" value="Chromosome"/>
</dbReference>
<dbReference type="EMBL" id="CP036261">
    <property type="protein sequence ID" value="QDS86907.1"/>
    <property type="molecule type" value="Genomic_DNA"/>
</dbReference>
<evidence type="ECO:0000313" key="1">
    <source>
        <dbReference type="EMBL" id="QDS86907.1"/>
    </source>
</evidence>
<sequence length="53" mass="5955">MEKSRLEFDLAPVGIVKFAEILSGLKQSVLHQIGIAQLGPKVGWHRVMSHRFV</sequence>
<evidence type="ECO:0000313" key="2">
    <source>
        <dbReference type="Proteomes" id="UP000319557"/>
    </source>
</evidence>
<dbReference type="KEGG" id="ruv:EC9_10820"/>
<accession>A0A517LWB5</accession>
<keyword evidence="2" id="KW-1185">Reference proteome</keyword>
<name>A0A517LWB5_9BACT</name>
<organism evidence="1 2">
    <name type="scientific">Rosistilla ulvae</name>
    <dbReference type="NCBI Taxonomy" id="1930277"/>
    <lineage>
        <taxon>Bacteria</taxon>
        <taxon>Pseudomonadati</taxon>
        <taxon>Planctomycetota</taxon>
        <taxon>Planctomycetia</taxon>
        <taxon>Pirellulales</taxon>
        <taxon>Pirellulaceae</taxon>
        <taxon>Rosistilla</taxon>
    </lineage>
</organism>
<dbReference type="AlphaFoldDB" id="A0A517LWB5"/>
<proteinExistence type="predicted"/>
<protein>
    <submittedName>
        <fullName evidence="1">Uncharacterized protein</fullName>
    </submittedName>
</protein>
<reference evidence="1 2" key="1">
    <citation type="submission" date="2019-02" db="EMBL/GenBank/DDBJ databases">
        <title>Deep-cultivation of Planctomycetes and their phenomic and genomic characterization uncovers novel biology.</title>
        <authorList>
            <person name="Wiegand S."/>
            <person name="Jogler M."/>
            <person name="Boedeker C."/>
            <person name="Pinto D."/>
            <person name="Vollmers J."/>
            <person name="Rivas-Marin E."/>
            <person name="Kohn T."/>
            <person name="Peeters S.H."/>
            <person name="Heuer A."/>
            <person name="Rast P."/>
            <person name="Oberbeckmann S."/>
            <person name="Bunk B."/>
            <person name="Jeske O."/>
            <person name="Meyerdierks A."/>
            <person name="Storesund J.E."/>
            <person name="Kallscheuer N."/>
            <person name="Luecker S."/>
            <person name="Lage O.M."/>
            <person name="Pohl T."/>
            <person name="Merkel B.J."/>
            <person name="Hornburger P."/>
            <person name="Mueller R.-W."/>
            <person name="Bruemmer F."/>
            <person name="Labrenz M."/>
            <person name="Spormann A.M."/>
            <person name="Op den Camp H."/>
            <person name="Overmann J."/>
            <person name="Amann R."/>
            <person name="Jetten M.S.M."/>
            <person name="Mascher T."/>
            <person name="Medema M.H."/>
            <person name="Devos D.P."/>
            <person name="Kaster A.-K."/>
            <person name="Ovreas L."/>
            <person name="Rohde M."/>
            <person name="Galperin M.Y."/>
            <person name="Jogler C."/>
        </authorList>
    </citation>
    <scope>NUCLEOTIDE SEQUENCE [LARGE SCALE GENOMIC DNA]</scope>
    <source>
        <strain evidence="1 2">EC9</strain>
    </source>
</reference>
<gene>
    <name evidence="1" type="ORF">EC9_10820</name>
</gene>